<gene>
    <name evidence="1" type="ORF">Cgig2_006761</name>
</gene>
<reference evidence="1" key="1">
    <citation type="submission" date="2022-04" db="EMBL/GenBank/DDBJ databases">
        <title>Carnegiea gigantea Genome sequencing and assembly v2.</title>
        <authorList>
            <person name="Copetti D."/>
            <person name="Sanderson M.J."/>
            <person name="Burquez A."/>
            <person name="Wojciechowski M.F."/>
        </authorList>
    </citation>
    <scope>NUCLEOTIDE SEQUENCE</scope>
    <source>
        <strain evidence="1">SGP5-SGP5p</strain>
        <tissue evidence="1">Aerial part</tissue>
    </source>
</reference>
<sequence length="308" mass="35245">MSHPSFFHNNRYLAFLSWLFHAPSILRRWLSTLFTTSVGSAWDCLPCHLSRKTFRPCARVTHLAMADEAAKDYELPELPRAIFYAMFLNEAERLGVLHGRALRTLESVLTELRWSTFESWVWLYGDRIFETRFRTRVAPEESSGAGLQEEGSEVESEGEGSAHYHVLCPRFSLPKAEGVTTDFELLEMVQATFYAMLLNEAVELGVVHGFMAEGLRSALLCLRWSSFEVWMSRDNRWSRGRSAVLRTDSKLQESRGGVGAVEYVRDNFRWSLREPSNLGPRSLPSDYLGLCPILTSGWRRDKRAIPTP</sequence>
<protein>
    <submittedName>
        <fullName evidence="1">Uncharacterized protein</fullName>
    </submittedName>
</protein>
<name>A0A9Q1GNG7_9CARY</name>
<evidence type="ECO:0000313" key="2">
    <source>
        <dbReference type="Proteomes" id="UP001153076"/>
    </source>
</evidence>
<proteinExistence type="predicted"/>
<dbReference type="EMBL" id="JAKOGI010002028">
    <property type="protein sequence ID" value="KAJ8423208.1"/>
    <property type="molecule type" value="Genomic_DNA"/>
</dbReference>
<dbReference type="Proteomes" id="UP001153076">
    <property type="component" value="Unassembled WGS sequence"/>
</dbReference>
<evidence type="ECO:0000313" key="1">
    <source>
        <dbReference type="EMBL" id="KAJ8423208.1"/>
    </source>
</evidence>
<accession>A0A9Q1GNG7</accession>
<comment type="caution">
    <text evidence="1">The sequence shown here is derived from an EMBL/GenBank/DDBJ whole genome shotgun (WGS) entry which is preliminary data.</text>
</comment>
<organism evidence="1 2">
    <name type="scientific">Carnegiea gigantea</name>
    <dbReference type="NCBI Taxonomy" id="171969"/>
    <lineage>
        <taxon>Eukaryota</taxon>
        <taxon>Viridiplantae</taxon>
        <taxon>Streptophyta</taxon>
        <taxon>Embryophyta</taxon>
        <taxon>Tracheophyta</taxon>
        <taxon>Spermatophyta</taxon>
        <taxon>Magnoliopsida</taxon>
        <taxon>eudicotyledons</taxon>
        <taxon>Gunneridae</taxon>
        <taxon>Pentapetalae</taxon>
        <taxon>Caryophyllales</taxon>
        <taxon>Cactineae</taxon>
        <taxon>Cactaceae</taxon>
        <taxon>Cactoideae</taxon>
        <taxon>Echinocereeae</taxon>
        <taxon>Carnegiea</taxon>
    </lineage>
</organism>
<dbReference type="AlphaFoldDB" id="A0A9Q1GNG7"/>
<keyword evidence="2" id="KW-1185">Reference proteome</keyword>